<evidence type="ECO:0008006" key="5">
    <source>
        <dbReference type="Google" id="ProtNLM"/>
    </source>
</evidence>
<feature type="region of interest" description="Disordered" evidence="1">
    <location>
        <begin position="391"/>
        <end position="480"/>
    </location>
</feature>
<name>A0A5C3KSC6_COPMA</name>
<feature type="transmembrane region" description="Helical" evidence="2">
    <location>
        <begin position="195"/>
        <end position="215"/>
    </location>
</feature>
<keyword evidence="2" id="KW-1133">Transmembrane helix</keyword>
<organism evidence="3 4">
    <name type="scientific">Coprinopsis marcescibilis</name>
    <name type="common">Agaric fungus</name>
    <name type="synonym">Psathyrella marcescibilis</name>
    <dbReference type="NCBI Taxonomy" id="230819"/>
    <lineage>
        <taxon>Eukaryota</taxon>
        <taxon>Fungi</taxon>
        <taxon>Dikarya</taxon>
        <taxon>Basidiomycota</taxon>
        <taxon>Agaricomycotina</taxon>
        <taxon>Agaricomycetes</taxon>
        <taxon>Agaricomycetidae</taxon>
        <taxon>Agaricales</taxon>
        <taxon>Agaricineae</taxon>
        <taxon>Psathyrellaceae</taxon>
        <taxon>Coprinopsis</taxon>
    </lineage>
</organism>
<dbReference type="EMBL" id="ML210219">
    <property type="protein sequence ID" value="TFK23422.1"/>
    <property type="molecule type" value="Genomic_DNA"/>
</dbReference>
<dbReference type="OrthoDB" id="3364886at2759"/>
<feature type="compositionally biased region" description="Basic residues" evidence="1">
    <location>
        <begin position="391"/>
        <end position="403"/>
    </location>
</feature>
<feature type="transmembrane region" description="Helical" evidence="2">
    <location>
        <begin position="164"/>
        <end position="183"/>
    </location>
</feature>
<evidence type="ECO:0000256" key="1">
    <source>
        <dbReference type="SAM" id="MobiDB-lite"/>
    </source>
</evidence>
<dbReference type="Proteomes" id="UP000307440">
    <property type="component" value="Unassembled WGS sequence"/>
</dbReference>
<dbReference type="AlphaFoldDB" id="A0A5C3KSC6"/>
<feature type="transmembrane region" description="Helical" evidence="2">
    <location>
        <begin position="138"/>
        <end position="158"/>
    </location>
</feature>
<evidence type="ECO:0000313" key="3">
    <source>
        <dbReference type="EMBL" id="TFK23422.1"/>
    </source>
</evidence>
<feature type="compositionally biased region" description="Polar residues" evidence="1">
    <location>
        <begin position="440"/>
        <end position="450"/>
    </location>
</feature>
<gene>
    <name evidence="3" type="ORF">FA15DRAFT_670531</name>
</gene>
<proteinExistence type="predicted"/>
<protein>
    <recommendedName>
        <fullName evidence="5">DUF4203 domain-containing protein</fullName>
    </recommendedName>
</protein>
<accession>A0A5C3KSC6</accession>
<keyword evidence="2" id="KW-0472">Membrane</keyword>
<keyword evidence="4" id="KW-1185">Reference proteome</keyword>
<feature type="compositionally biased region" description="Basic and acidic residues" evidence="1">
    <location>
        <begin position="452"/>
        <end position="480"/>
    </location>
</feature>
<feature type="transmembrane region" description="Helical" evidence="2">
    <location>
        <begin position="20"/>
        <end position="41"/>
    </location>
</feature>
<feature type="compositionally biased region" description="Low complexity" evidence="1">
    <location>
        <begin position="419"/>
        <end position="428"/>
    </location>
</feature>
<evidence type="ECO:0000256" key="2">
    <source>
        <dbReference type="SAM" id="Phobius"/>
    </source>
</evidence>
<feature type="transmembrane region" description="Helical" evidence="2">
    <location>
        <begin position="77"/>
        <end position="100"/>
    </location>
</feature>
<feature type="transmembrane region" description="Helical" evidence="2">
    <location>
        <begin position="112"/>
        <end position="131"/>
    </location>
</feature>
<sequence length="645" mass="70922">MSAPTGKLILLLPSVPYTLAYTLPLLLLSTLLVFSGTFLTLDRTRSFPPRQGADYSAVPGLFELKPKKRRFSWHLEGGIGGIAIGYTFGVHLSTLLALLIPSTTPSAPLSQNSFLAVWILSCVPMAVLSGRYRLVSRILAGLSGGTTIAVGLSVILHPSLLTRLILLGIFGVLSLSLVVASSAIPRLTHSLLHSVMRCCVSATGAFGLVLSVALLSNPQVEAWANVWERLWVANGESWGTGKEQGLSAAFGILWIIGMIADWGLGRYFGECPDEKWDDYLTKYVSDLPNHKDRAGTFQPHTSLWDRMFSAQTKDYDLFKNVESRRKGADIVFPSDKDMGSKAPGPFNIQPFSVPPPLHRQSSIEKVRDAELAIDEIESVPLAANILKKKVTKPKQSTGRRKPLKFGAADSSDEEEEWFSSKSSPPLKSVKAKRPFVITNHHPSYSSSTPTLVDDRRQQSGSTGEEKERKSGRRAEEAIPEVDVGKVDYDRELEELKRMRGERFDDADYSDGEGVGKGDSPGTPLPLYTPSQGAPWVPAFMWRHRQDGGEDNDLLAPPRPVAGALPVPATPSLIRAVDRIQAAQREVYGNIPRGHDGFPGYVGEADVVDNVFLEEGVEMRTQGKREPRWEEFWRDVQTKASVPRQS</sequence>
<evidence type="ECO:0000313" key="4">
    <source>
        <dbReference type="Proteomes" id="UP000307440"/>
    </source>
</evidence>
<feature type="region of interest" description="Disordered" evidence="1">
    <location>
        <begin position="503"/>
        <end position="530"/>
    </location>
</feature>
<reference evidence="3 4" key="1">
    <citation type="journal article" date="2019" name="Nat. Ecol. Evol.">
        <title>Megaphylogeny resolves global patterns of mushroom evolution.</title>
        <authorList>
            <person name="Varga T."/>
            <person name="Krizsan K."/>
            <person name="Foldi C."/>
            <person name="Dima B."/>
            <person name="Sanchez-Garcia M."/>
            <person name="Sanchez-Ramirez S."/>
            <person name="Szollosi G.J."/>
            <person name="Szarkandi J.G."/>
            <person name="Papp V."/>
            <person name="Albert L."/>
            <person name="Andreopoulos W."/>
            <person name="Angelini C."/>
            <person name="Antonin V."/>
            <person name="Barry K.W."/>
            <person name="Bougher N.L."/>
            <person name="Buchanan P."/>
            <person name="Buyck B."/>
            <person name="Bense V."/>
            <person name="Catcheside P."/>
            <person name="Chovatia M."/>
            <person name="Cooper J."/>
            <person name="Damon W."/>
            <person name="Desjardin D."/>
            <person name="Finy P."/>
            <person name="Geml J."/>
            <person name="Haridas S."/>
            <person name="Hughes K."/>
            <person name="Justo A."/>
            <person name="Karasinski D."/>
            <person name="Kautmanova I."/>
            <person name="Kiss B."/>
            <person name="Kocsube S."/>
            <person name="Kotiranta H."/>
            <person name="LaButti K.M."/>
            <person name="Lechner B.E."/>
            <person name="Liimatainen K."/>
            <person name="Lipzen A."/>
            <person name="Lukacs Z."/>
            <person name="Mihaltcheva S."/>
            <person name="Morgado L.N."/>
            <person name="Niskanen T."/>
            <person name="Noordeloos M.E."/>
            <person name="Ohm R.A."/>
            <person name="Ortiz-Santana B."/>
            <person name="Ovrebo C."/>
            <person name="Racz N."/>
            <person name="Riley R."/>
            <person name="Savchenko A."/>
            <person name="Shiryaev A."/>
            <person name="Soop K."/>
            <person name="Spirin V."/>
            <person name="Szebenyi C."/>
            <person name="Tomsovsky M."/>
            <person name="Tulloss R.E."/>
            <person name="Uehling J."/>
            <person name="Grigoriev I.V."/>
            <person name="Vagvolgyi C."/>
            <person name="Papp T."/>
            <person name="Martin F.M."/>
            <person name="Miettinen O."/>
            <person name="Hibbett D.S."/>
            <person name="Nagy L.G."/>
        </authorList>
    </citation>
    <scope>NUCLEOTIDE SEQUENCE [LARGE SCALE GENOMIC DNA]</scope>
    <source>
        <strain evidence="3 4">CBS 121175</strain>
    </source>
</reference>
<dbReference type="STRING" id="230819.A0A5C3KSC6"/>
<keyword evidence="2" id="KW-0812">Transmembrane</keyword>